<gene>
    <name evidence="3" type="ORF">SCF082_LOCUS8363</name>
</gene>
<dbReference type="Proteomes" id="UP001642464">
    <property type="component" value="Unassembled WGS sequence"/>
</dbReference>
<keyword evidence="2" id="KW-0472">Membrane</keyword>
<evidence type="ECO:0000256" key="2">
    <source>
        <dbReference type="SAM" id="Phobius"/>
    </source>
</evidence>
<feature type="transmembrane region" description="Helical" evidence="2">
    <location>
        <begin position="145"/>
        <end position="164"/>
    </location>
</feature>
<comment type="caution">
    <text evidence="3">The sequence shown here is derived from an EMBL/GenBank/DDBJ whole genome shotgun (WGS) entry which is preliminary data.</text>
</comment>
<accession>A0ABP0IQM5</accession>
<reference evidence="3 4" key="1">
    <citation type="submission" date="2024-02" db="EMBL/GenBank/DDBJ databases">
        <authorList>
            <person name="Chen Y."/>
            <person name="Shah S."/>
            <person name="Dougan E. K."/>
            <person name="Thang M."/>
            <person name="Chan C."/>
        </authorList>
    </citation>
    <scope>NUCLEOTIDE SEQUENCE [LARGE SCALE GENOMIC DNA]</scope>
</reference>
<proteinExistence type="predicted"/>
<keyword evidence="2" id="KW-0812">Transmembrane</keyword>
<evidence type="ECO:0000313" key="4">
    <source>
        <dbReference type="Proteomes" id="UP001642464"/>
    </source>
</evidence>
<feature type="compositionally biased region" description="Basic and acidic residues" evidence="1">
    <location>
        <begin position="31"/>
        <end position="42"/>
    </location>
</feature>
<protein>
    <submittedName>
        <fullName evidence="3">Uncharacterized protein</fullName>
    </submittedName>
</protein>
<dbReference type="EMBL" id="CAXAMM010004780">
    <property type="protein sequence ID" value="CAK9004892.1"/>
    <property type="molecule type" value="Genomic_DNA"/>
</dbReference>
<name>A0ABP0IQM5_9DINO</name>
<feature type="region of interest" description="Disordered" evidence="1">
    <location>
        <begin position="29"/>
        <end position="54"/>
    </location>
</feature>
<sequence length="231" mass="25550">MKGHGSEFLKNPEEFSAKATQLVMELLEGSPEEKEAAKKEISEMPETAPALSADEEATAIQKLKDMEKEFEENRGDIEHALDEVDQKTNELVEEEADEDENEGGDSALQIRPTEIEDRKGTALLLSISVSWFPILLLALTSPVGWTILASVIIWGVTANFFCFLEMDGANEHYKDCVKKVLLAPVNAVKFLAKGAWRISKKAYRFIRGKNETSTSNLQITRAAALGGDADF</sequence>
<organism evidence="3 4">
    <name type="scientific">Durusdinium trenchii</name>
    <dbReference type="NCBI Taxonomy" id="1381693"/>
    <lineage>
        <taxon>Eukaryota</taxon>
        <taxon>Sar</taxon>
        <taxon>Alveolata</taxon>
        <taxon>Dinophyceae</taxon>
        <taxon>Suessiales</taxon>
        <taxon>Symbiodiniaceae</taxon>
        <taxon>Durusdinium</taxon>
    </lineage>
</organism>
<evidence type="ECO:0000256" key="1">
    <source>
        <dbReference type="SAM" id="MobiDB-lite"/>
    </source>
</evidence>
<keyword evidence="4" id="KW-1185">Reference proteome</keyword>
<evidence type="ECO:0000313" key="3">
    <source>
        <dbReference type="EMBL" id="CAK9004892.1"/>
    </source>
</evidence>
<keyword evidence="2" id="KW-1133">Transmembrane helix</keyword>